<name>A0A392SG38_9FABA</name>
<accession>A0A392SG38</accession>
<dbReference type="EMBL" id="LXQA010374557">
    <property type="protein sequence ID" value="MCI47619.1"/>
    <property type="molecule type" value="Genomic_DNA"/>
</dbReference>
<organism evidence="1 2">
    <name type="scientific">Trifolium medium</name>
    <dbReference type="NCBI Taxonomy" id="97028"/>
    <lineage>
        <taxon>Eukaryota</taxon>
        <taxon>Viridiplantae</taxon>
        <taxon>Streptophyta</taxon>
        <taxon>Embryophyta</taxon>
        <taxon>Tracheophyta</taxon>
        <taxon>Spermatophyta</taxon>
        <taxon>Magnoliopsida</taxon>
        <taxon>eudicotyledons</taxon>
        <taxon>Gunneridae</taxon>
        <taxon>Pentapetalae</taxon>
        <taxon>rosids</taxon>
        <taxon>fabids</taxon>
        <taxon>Fabales</taxon>
        <taxon>Fabaceae</taxon>
        <taxon>Papilionoideae</taxon>
        <taxon>50 kb inversion clade</taxon>
        <taxon>NPAAA clade</taxon>
        <taxon>Hologalegina</taxon>
        <taxon>IRL clade</taxon>
        <taxon>Trifolieae</taxon>
        <taxon>Trifolium</taxon>
    </lineage>
</organism>
<reference evidence="1 2" key="1">
    <citation type="journal article" date="2018" name="Front. Plant Sci.">
        <title>Red Clover (Trifolium pratense) and Zigzag Clover (T. medium) - A Picture of Genomic Similarities and Differences.</title>
        <authorList>
            <person name="Dluhosova J."/>
            <person name="Istvanek J."/>
            <person name="Nedelnik J."/>
            <person name="Repkova J."/>
        </authorList>
    </citation>
    <scope>NUCLEOTIDE SEQUENCE [LARGE SCALE GENOMIC DNA]</scope>
    <source>
        <strain evidence="2">cv. 10/8</strain>
        <tissue evidence="1">Leaf</tissue>
    </source>
</reference>
<proteinExistence type="predicted"/>
<evidence type="ECO:0000313" key="1">
    <source>
        <dbReference type="EMBL" id="MCI47619.1"/>
    </source>
</evidence>
<keyword evidence="2" id="KW-1185">Reference proteome</keyword>
<protein>
    <submittedName>
        <fullName evidence="1">Uncharacterized protein</fullName>
    </submittedName>
</protein>
<feature type="non-terminal residue" evidence="1">
    <location>
        <position position="1"/>
    </location>
</feature>
<dbReference type="Proteomes" id="UP000265520">
    <property type="component" value="Unassembled WGS sequence"/>
</dbReference>
<comment type="caution">
    <text evidence="1">The sequence shown here is derived from an EMBL/GenBank/DDBJ whole genome shotgun (WGS) entry which is preliminary data.</text>
</comment>
<dbReference type="AlphaFoldDB" id="A0A392SG38"/>
<sequence length="34" mass="3986">ALPVPPFACAWRDSQFRHVQATAQRQFCLKEGYY</sequence>
<evidence type="ECO:0000313" key="2">
    <source>
        <dbReference type="Proteomes" id="UP000265520"/>
    </source>
</evidence>